<dbReference type="AlphaFoldDB" id="A0A1H8Y0R0"/>
<dbReference type="PANTHER" id="PTHR35529:SF2">
    <property type="entry name" value="SPORULATION PROTEIN YTAF-RELATED"/>
    <property type="match status" value="1"/>
</dbReference>
<dbReference type="EMBL" id="FODY01000036">
    <property type="protein sequence ID" value="SEP45637.1"/>
    <property type="molecule type" value="Genomic_DNA"/>
</dbReference>
<organism evidence="6 7">
    <name type="scientific">Propionispora vibrioides</name>
    <dbReference type="NCBI Taxonomy" id="112903"/>
    <lineage>
        <taxon>Bacteria</taxon>
        <taxon>Bacillati</taxon>
        <taxon>Bacillota</taxon>
        <taxon>Negativicutes</taxon>
        <taxon>Selenomonadales</taxon>
        <taxon>Sporomusaceae</taxon>
        <taxon>Propionispora</taxon>
    </lineage>
</organism>
<dbReference type="STRING" id="112903.SAMN04490178_1367"/>
<evidence type="ECO:0000256" key="1">
    <source>
        <dbReference type="ARBA" id="ARBA00022475"/>
    </source>
</evidence>
<evidence type="ECO:0000313" key="6">
    <source>
        <dbReference type="EMBL" id="SEP45637.1"/>
    </source>
</evidence>
<proteinExistence type="predicted"/>
<name>A0A1H8Y0R0_9FIRM</name>
<dbReference type="RefSeq" id="WP_091751750.1">
    <property type="nucleotide sequence ID" value="NZ_FODY01000036.1"/>
</dbReference>
<dbReference type="NCBIfam" id="TIGR02840">
    <property type="entry name" value="spore_YtaF"/>
    <property type="match status" value="1"/>
</dbReference>
<dbReference type="Pfam" id="PF02659">
    <property type="entry name" value="Mntp"/>
    <property type="match status" value="2"/>
</dbReference>
<dbReference type="InterPro" id="IPR014205">
    <property type="entry name" value="Spore_YtaF"/>
</dbReference>
<accession>A0A1H8Y0R0</accession>
<sequence>MNIFYVLLLATALSLDGFVAGLAYGLKNIRIPPVSLLIVGSITAVSTVAAVFCAAYVGDFMNPHFAVVAGALLLILIGLCSLFQEYLTKDVKSYENSQEPTARKLTISIGRIVISIMAQPETADLDHSSRINALEAVFLGLALGIDNMVATFAAALMNSLPAYTPLLMGCVQMGALLLGLASCQRLVSPALKSRFPYLPGIILILLGLLRLS</sequence>
<evidence type="ECO:0000256" key="2">
    <source>
        <dbReference type="ARBA" id="ARBA00022692"/>
    </source>
</evidence>
<feature type="transmembrane region" description="Helical" evidence="5">
    <location>
        <begin position="6"/>
        <end position="24"/>
    </location>
</feature>
<protein>
    <submittedName>
        <fullName evidence="6">Putative sporulation protein YtaF</fullName>
    </submittedName>
</protein>
<keyword evidence="1" id="KW-1003">Cell membrane</keyword>
<evidence type="ECO:0000256" key="4">
    <source>
        <dbReference type="ARBA" id="ARBA00023136"/>
    </source>
</evidence>
<keyword evidence="7" id="KW-1185">Reference proteome</keyword>
<keyword evidence="2 5" id="KW-0812">Transmembrane</keyword>
<keyword evidence="4 5" id="KW-0472">Membrane</keyword>
<feature type="transmembrane region" description="Helical" evidence="5">
    <location>
        <begin position="136"/>
        <end position="156"/>
    </location>
</feature>
<keyword evidence="3 5" id="KW-1133">Transmembrane helix</keyword>
<evidence type="ECO:0000313" key="7">
    <source>
        <dbReference type="Proteomes" id="UP000198847"/>
    </source>
</evidence>
<dbReference type="InterPro" id="IPR003810">
    <property type="entry name" value="Mntp/YtaF"/>
</dbReference>
<dbReference type="PANTHER" id="PTHR35529">
    <property type="entry name" value="MANGANESE EFFLUX PUMP MNTP-RELATED"/>
    <property type="match status" value="1"/>
</dbReference>
<gene>
    <name evidence="6" type="ORF">SAMN04490178_1367</name>
</gene>
<evidence type="ECO:0000256" key="3">
    <source>
        <dbReference type="ARBA" id="ARBA00022989"/>
    </source>
</evidence>
<evidence type="ECO:0000256" key="5">
    <source>
        <dbReference type="SAM" id="Phobius"/>
    </source>
</evidence>
<dbReference type="OrthoDB" id="1679205at2"/>
<dbReference type="Proteomes" id="UP000198847">
    <property type="component" value="Unassembled WGS sequence"/>
</dbReference>
<reference evidence="6 7" key="1">
    <citation type="submission" date="2016-10" db="EMBL/GenBank/DDBJ databases">
        <authorList>
            <person name="de Groot N.N."/>
        </authorList>
    </citation>
    <scope>NUCLEOTIDE SEQUENCE [LARGE SCALE GENOMIC DNA]</scope>
    <source>
        <strain evidence="6 7">DSM 13305</strain>
    </source>
</reference>
<feature type="transmembrane region" description="Helical" evidence="5">
    <location>
        <begin position="195"/>
        <end position="211"/>
    </location>
</feature>
<feature type="transmembrane region" description="Helical" evidence="5">
    <location>
        <begin position="162"/>
        <end position="183"/>
    </location>
</feature>
<feature type="transmembrane region" description="Helical" evidence="5">
    <location>
        <begin position="64"/>
        <end position="83"/>
    </location>
</feature>
<feature type="transmembrane region" description="Helical" evidence="5">
    <location>
        <begin position="36"/>
        <end position="58"/>
    </location>
</feature>